<protein>
    <submittedName>
        <fullName evidence="3">Beta-lactamase/transpeptidase-like protein</fullName>
    </submittedName>
</protein>
<dbReference type="Gene3D" id="3.40.710.10">
    <property type="entry name" value="DD-peptidase/beta-lactamase superfamily"/>
    <property type="match status" value="1"/>
</dbReference>
<dbReference type="Proteomes" id="UP000800200">
    <property type="component" value="Unassembled WGS sequence"/>
</dbReference>
<dbReference type="PANTHER" id="PTHR22935:SF97">
    <property type="entry name" value="BETA-LACTAMASE-RELATED DOMAIN-CONTAINING PROTEIN"/>
    <property type="match status" value="1"/>
</dbReference>
<feature type="domain" description="Beta-lactamase-related" evidence="1">
    <location>
        <begin position="6"/>
        <end position="199"/>
    </location>
</feature>
<name>A0A6A6D925_9PEZI</name>
<evidence type="ECO:0000313" key="3">
    <source>
        <dbReference type="EMBL" id="KAF2176034.1"/>
    </source>
</evidence>
<organism evidence="3 4">
    <name type="scientific">Zopfia rhizophila CBS 207.26</name>
    <dbReference type="NCBI Taxonomy" id="1314779"/>
    <lineage>
        <taxon>Eukaryota</taxon>
        <taxon>Fungi</taxon>
        <taxon>Dikarya</taxon>
        <taxon>Ascomycota</taxon>
        <taxon>Pezizomycotina</taxon>
        <taxon>Dothideomycetes</taxon>
        <taxon>Dothideomycetes incertae sedis</taxon>
        <taxon>Zopfiaceae</taxon>
        <taxon>Zopfia</taxon>
    </lineage>
</organism>
<dbReference type="OrthoDB" id="10250282at2759"/>
<dbReference type="InterPro" id="IPR051478">
    <property type="entry name" value="Beta-lactamase-like_AB/R"/>
</dbReference>
<dbReference type="InterPro" id="IPR058664">
    <property type="entry name" value="ARB_00930-like_C"/>
</dbReference>
<evidence type="ECO:0000313" key="4">
    <source>
        <dbReference type="Proteomes" id="UP000800200"/>
    </source>
</evidence>
<dbReference type="InterPro" id="IPR012338">
    <property type="entry name" value="Beta-lactam/transpept-like"/>
</dbReference>
<proteinExistence type="predicted"/>
<dbReference type="EMBL" id="ML994717">
    <property type="protein sequence ID" value="KAF2176034.1"/>
    <property type="molecule type" value="Genomic_DNA"/>
</dbReference>
<accession>A0A6A6D925</accession>
<dbReference type="SUPFAM" id="SSF56601">
    <property type="entry name" value="beta-lactamase/transpeptidase-like"/>
    <property type="match status" value="1"/>
</dbReference>
<sequence length="304" mass="33406">MYVIGKFCDAIDSRQPIYGLNTTPIYSNTGFIILAYALENITGKPYKDMLQRSVIDPLHLYSTSVSKPDDSRARIWKQETPRRKQSPPLPIYPLTIPSVGGIYSSANDISTLGRSILNSTLLPINTTRAWLKPTAFTSSLYGAVGRPWEIYRAILAAESANRIVDIFTKAGDLGLYHSILALMPDYNVSYTVLAGGQESHSWVDGLMADIVLPALEIVAQEETDAIYAGLYETTNSLNSSTTFTTDAAKPGLGIQNWINNGTNMRIALSKQFKFPANTSSIRVYPTNLQRSTENGTGIIILITI</sequence>
<evidence type="ECO:0000259" key="2">
    <source>
        <dbReference type="Pfam" id="PF26335"/>
    </source>
</evidence>
<feature type="domain" description="Beta-lactamase-like ARB-00930-like C-terminal" evidence="2">
    <location>
        <begin position="219"/>
        <end position="296"/>
    </location>
</feature>
<gene>
    <name evidence="3" type="ORF">K469DRAFT_682824</name>
</gene>
<keyword evidence="4" id="KW-1185">Reference proteome</keyword>
<dbReference type="PANTHER" id="PTHR22935">
    <property type="entry name" value="PENICILLIN-BINDING PROTEIN"/>
    <property type="match status" value="1"/>
</dbReference>
<evidence type="ECO:0000259" key="1">
    <source>
        <dbReference type="Pfam" id="PF00144"/>
    </source>
</evidence>
<dbReference type="Pfam" id="PF26335">
    <property type="entry name" value="ARB_00930_C"/>
    <property type="match status" value="1"/>
</dbReference>
<reference evidence="3" key="1">
    <citation type="journal article" date="2020" name="Stud. Mycol.">
        <title>101 Dothideomycetes genomes: a test case for predicting lifestyles and emergence of pathogens.</title>
        <authorList>
            <person name="Haridas S."/>
            <person name="Albert R."/>
            <person name="Binder M."/>
            <person name="Bloem J."/>
            <person name="Labutti K."/>
            <person name="Salamov A."/>
            <person name="Andreopoulos B."/>
            <person name="Baker S."/>
            <person name="Barry K."/>
            <person name="Bills G."/>
            <person name="Bluhm B."/>
            <person name="Cannon C."/>
            <person name="Castanera R."/>
            <person name="Culley D."/>
            <person name="Daum C."/>
            <person name="Ezra D."/>
            <person name="Gonzalez J."/>
            <person name="Henrissat B."/>
            <person name="Kuo A."/>
            <person name="Liang C."/>
            <person name="Lipzen A."/>
            <person name="Lutzoni F."/>
            <person name="Magnuson J."/>
            <person name="Mondo S."/>
            <person name="Nolan M."/>
            <person name="Ohm R."/>
            <person name="Pangilinan J."/>
            <person name="Park H.-J."/>
            <person name="Ramirez L."/>
            <person name="Alfaro M."/>
            <person name="Sun H."/>
            <person name="Tritt A."/>
            <person name="Yoshinaga Y."/>
            <person name="Zwiers L.-H."/>
            <person name="Turgeon B."/>
            <person name="Goodwin S."/>
            <person name="Spatafora J."/>
            <person name="Crous P."/>
            <person name="Grigoriev I."/>
        </authorList>
    </citation>
    <scope>NUCLEOTIDE SEQUENCE</scope>
    <source>
        <strain evidence="3">CBS 207.26</strain>
    </source>
</reference>
<dbReference type="InterPro" id="IPR001466">
    <property type="entry name" value="Beta-lactam-related"/>
</dbReference>
<dbReference type="AlphaFoldDB" id="A0A6A6D925"/>
<dbReference type="Pfam" id="PF00144">
    <property type="entry name" value="Beta-lactamase"/>
    <property type="match status" value="1"/>
</dbReference>